<evidence type="ECO:0000256" key="5">
    <source>
        <dbReference type="ARBA" id="ARBA00012596"/>
    </source>
</evidence>
<keyword evidence="10 13" id="KW-1133">Transmembrane helix</keyword>
<name>A0A8S1BRZ4_9INSE</name>
<evidence type="ECO:0000256" key="12">
    <source>
        <dbReference type="ARBA" id="ARBA00047353"/>
    </source>
</evidence>
<dbReference type="InterPro" id="IPR038887">
    <property type="entry name" value="Nus1/NgBR"/>
</dbReference>
<keyword evidence="15" id="KW-1185">Reference proteome</keyword>
<organism evidence="14 15">
    <name type="scientific">Cloeon dipterum</name>
    <dbReference type="NCBI Taxonomy" id="197152"/>
    <lineage>
        <taxon>Eukaryota</taxon>
        <taxon>Metazoa</taxon>
        <taxon>Ecdysozoa</taxon>
        <taxon>Arthropoda</taxon>
        <taxon>Hexapoda</taxon>
        <taxon>Insecta</taxon>
        <taxon>Pterygota</taxon>
        <taxon>Palaeoptera</taxon>
        <taxon>Ephemeroptera</taxon>
        <taxon>Pisciforma</taxon>
        <taxon>Baetidae</taxon>
        <taxon>Cloeon</taxon>
    </lineage>
</organism>
<dbReference type="GO" id="GO:0005789">
    <property type="term" value="C:endoplasmic reticulum membrane"/>
    <property type="evidence" value="ECO:0007669"/>
    <property type="project" value="UniProtKB-SubCell"/>
</dbReference>
<accession>A0A8S1BRZ4</accession>
<evidence type="ECO:0000256" key="8">
    <source>
        <dbReference type="ARBA" id="ARBA00022824"/>
    </source>
</evidence>
<dbReference type="AlphaFoldDB" id="A0A8S1BRZ4"/>
<gene>
    <name evidence="14" type="ORF">CLODIP_2_CD05338</name>
</gene>
<feature type="transmembrane region" description="Helical" evidence="13">
    <location>
        <begin position="6"/>
        <end position="29"/>
    </location>
</feature>
<keyword evidence="9" id="KW-0460">Magnesium</keyword>
<evidence type="ECO:0000256" key="3">
    <source>
        <dbReference type="ARBA" id="ARBA00004922"/>
    </source>
</evidence>
<comment type="pathway">
    <text evidence="3">Protein modification; protein glycosylation.</text>
</comment>
<keyword evidence="8" id="KW-0256">Endoplasmic reticulum</keyword>
<evidence type="ECO:0000256" key="2">
    <source>
        <dbReference type="ARBA" id="ARBA00004586"/>
    </source>
</evidence>
<evidence type="ECO:0000256" key="1">
    <source>
        <dbReference type="ARBA" id="ARBA00001946"/>
    </source>
</evidence>
<proteinExistence type="inferred from homology"/>
<evidence type="ECO:0000256" key="4">
    <source>
        <dbReference type="ARBA" id="ARBA00005432"/>
    </source>
</evidence>
<dbReference type="PANTHER" id="PTHR21528:SF0">
    <property type="entry name" value="DEHYDRODOLICHYL DIPHOSPHATE SYNTHASE COMPLEX SUBUNIT NUS1"/>
    <property type="match status" value="1"/>
</dbReference>
<evidence type="ECO:0000256" key="10">
    <source>
        <dbReference type="ARBA" id="ARBA00022989"/>
    </source>
</evidence>
<evidence type="ECO:0000256" key="11">
    <source>
        <dbReference type="ARBA" id="ARBA00023136"/>
    </source>
</evidence>
<comment type="cofactor">
    <cofactor evidence="1">
        <name>Mg(2+)</name>
        <dbReference type="ChEBI" id="CHEBI:18420"/>
    </cofactor>
</comment>
<sequence>MDFVYRLLLCLVHFVYWCCESMAFLCFLARKKCDLFWTRTDLAEQITQVASCVKQLKNVPSHLAFLLVEENVVSVHDLANVVIWSFAAGISFITFYDHDGKIKMCEKRLMQELSSKAGSKIFNNILWDTISSTNGHSDVSNGNGCTNGLSNGLSSHKLRVNLMSYEDGRPKIIRAAVELGLREKMGNSKRQERLSVNEADEVIRAVYQV</sequence>
<dbReference type="InterPro" id="IPR036424">
    <property type="entry name" value="UPP_synth-like_sf"/>
</dbReference>
<evidence type="ECO:0000256" key="6">
    <source>
        <dbReference type="ARBA" id="ARBA00022679"/>
    </source>
</evidence>
<dbReference type="SUPFAM" id="SSF64005">
    <property type="entry name" value="Undecaprenyl diphosphate synthase"/>
    <property type="match status" value="1"/>
</dbReference>
<keyword evidence="11 13" id="KW-0472">Membrane</keyword>
<comment type="similarity">
    <text evidence="4">Belongs to the UPP synthase family.</text>
</comment>
<evidence type="ECO:0000313" key="14">
    <source>
        <dbReference type="EMBL" id="CAB3359282.1"/>
    </source>
</evidence>
<keyword evidence="6" id="KW-0808">Transferase</keyword>
<dbReference type="Proteomes" id="UP000494165">
    <property type="component" value="Unassembled WGS sequence"/>
</dbReference>
<dbReference type="OrthoDB" id="19639at2759"/>
<dbReference type="GO" id="GO:0045547">
    <property type="term" value="F:ditrans,polycis-polyprenyl diphosphate synthase [(2E,6E)-farnesyl diphosphate specific] activity"/>
    <property type="evidence" value="ECO:0007669"/>
    <property type="project" value="UniProtKB-EC"/>
</dbReference>
<comment type="caution">
    <text evidence="14">The sequence shown here is derived from an EMBL/GenBank/DDBJ whole genome shotgun (WGS) entry which is preliminary data.</text>
</comment>
<protein>
    <recommendedName>
        <fullName evidence="5">ditrans,polycis-polyprenyl diphosphate synthase [(2E,6E)-farnesyldiphosphate specific]</fullName>
        <ecNumber evidence="5">2.5.1.87</ecNumber>
    </recommendedName>
</protein>
<keyword evidence="7 13" id="KW-0812">Transmembrane</keyword>
<dbReference type="EMBL" id="CADEPI010000001">
    <property type="protein sequence ID" value="CAB3359282.1"/>
    <property type="molecule type" value="Genomic_DNA"/>
</dbReference>
<evidence type="ECO:0000256" key="7">
    <source>
        <dbReference type="ARBA" id="ARBA00022692"/>
    </source>
</evidence>
<comment type="subcellular location">
    <subcellularLocation>
        <location evidence="2">Endoplasmic reticulum membrane</location>
    </subcellularLocation>
</comment>
<evidence type="ECO:0000256" key="9">
    <source>
        <dbReference type="ARBA" id="ARBA00022842"/>
    </source>
</evidence>
<evidence type="ECO:0000313" key="15">
    <source>
        <dbReference type="Proteomes" id="UP000494165"/>
    </source>
</evidence>
<dbReference type="EC" id="2.5.1.87" evidence="5"/>
<dbReference type="GO" id="GO:1904423">
    <property type="term" value="C:dehydrodolichyl diphosphate synthase complex"/>
    <property type="evidence" value="ECO:0007669"/>
    <property type="project" value="InterPro"/>
</dbReference>
<reference evidence="14 15" key="1">
    <citation type="submission" date="2020-04" db="EMBL/GenBank/DDBJ databases">
        <authorList>
            <person name="Alioto T."/>
            <person name="Alioto T."/>
            <person name="Gomez Garrido J."/>
        </authorList>
    </citation>
    <scope>NUCLEOTIDE SEQUENCE [LARGE SCALE GENOMIC DNA]</scope>
</reference>
<dbReference type="PANTHER" id="PTHR21528">
    <property type="entry name" value="DEHYDRODOLICHYL DIPHOSPHATE SYNTHASE COMPLEX SUBUNIT NUS1"/>
    <property type="match status" value="1"/>
</dbReference>
<comment type="catalytic activity">
    <reaction evidence="12">
        <text>n isopentenyl diphosphate + (2E,6E)-farnesyl diphosphate = a di-trans,poly-cis-polyprenyl diphosphate + n diphosphate</text>
        <dbReference type="Rhea" id="RHEA:53008"/>
        <dbReference type="Rhea" id="RHEA-COMP:19494"/>
        <dbReference type="ChEBI" id="CHEBI:33019"/>
        <dbReference type="ChEBI" id="CHEBI:128769"/>
        <dbReference type="ChEBI" id="CHEBI:136960"/>
        <dbReference type="ChEBI" id="CHEBI:175763"/>
        <dbReference type="EC" id="2.5.1.87"/>
    </reaction>
</comment>
<evidence type="ECO:0000256" key="13">
    <source>
        <dbReference type="SAM" id="Phobius"/>
    </source>
</evidence>